<feature type="domain" description="RING-type" evidence="14">
    <location>
        <begin position="65"/>
        <end position="105"/>
    </location>
</feature>
<evidence type="ECO:0000313" key="16">
    <source>
        <dbReference type="Proteomes" id="UP000501346"/>
    </source>
</evidence>
<evidence type="ECO:0000256" key="3">
    <source>
        <dbReference type="ARBA" id="ARBA00004906"/>
    </source>
</evidence>
<dbReference type="Gene3D" id="3.30.40.10">
    <property type="entry name" value="Zinc/RING finger domain, C3HC4 (zinc finger)"/>
    <property type="match status" value="1"/>
</dbReference>
<keyword evidence="10" id="KW-0862">Zinc</keyword>
<feature type="region of interest" description="Disordered" evidence="13">
    <location>
        <begin position="518"/>
        <end position="537"/>
    </location>
</feature>
<dbReference type="PANTHER" id="PTHR22938">
    <property type="entry name" value="ZINC FINGER PROTEIN 598"/>
    <property type="match status" value="1"/>
</dbReference>
<dbReference type="OrthoDB" id="3838338at2759"/>
<dbReference type="GO" id="GO:0043022">
    <property type="term" value="F:ribosome binding"/>
    <property type="evidence" value="ECO:0007669"/>
    <property type="project" value="TreeGrafter"/>
</dbReference>
<evidence type="ECO:0000256" key="8">
    <source>
        <dbReference type="ARBA" id="ARBA00022723"/>
    </source>
</evidence>
<accession>A0A6C1E3N4</accession>
<evidence type="ECO:0000256" key="4">
    <source>
        <dbReference type="ARBA" id="ARBA00012483"/>
    </source>
</evidence>
<dbReference type="Proteomes" id="UP000501346">
    <property type="component" value="Chromosome SeII-SeIV"/>
</dbReference>
<evidence type="ECO:0000256" key="6">
    <source>
        <dbReference type="ARBA" id="ARBA00022553"/>
    </source>
</evidence>
<dbReference type="InterPro" id="IPR013083">
    <property type="entry name" value="Znf_RING/FYVE/PHD"/>
</dbReference>
<keyword evidence="9 12" id="KW-0863">Zinc-finger</keyword>
<dbReference type="CDD" id="cd16615">
    <property type="entry name" value="RING-HC_ZNF598"/>
    <property type="match status" value="1"/>
</dbReference>
<evidence type="ECO:0000256" key="5">
    <source>
        <dbReference type="ARBA" id="ARBA00022490"/>
    </source>
</evidence>
<comment type="pathway">
    <text evidence="3">Protein modification; protein ubiquitination.</text>
</comment>
<evidence type="ECO:0000256" key="13">
    <source>
        <dbReference type="SAM" id="MobiDB-lite"/>
    </source>
</evidence>
<comment type="subcellular location">
    <subcellularLocation>
        <location evidence="2">Cytoplasm</location>
    </subcellularLocation>
</comment>
<comment type="catalytic activity">
    <reaction evidence="1">
        <text>S-ubiquitinyl-[E2 ubiquitin-conjugating enzyme]-L-cysteine + [acceptor protein]-L-lysine = [E2 ubiquitin-conjugating enzyme]-L-cysteine + N(6)-ubiquitinyl-[acceptor protein]-L-lysine.</text>
        <dbReference type="EC" id="2.3.2.27"/>
    </reaction>
</comment>
<dbReference type="SUPFAM" id="SSF57850">
    <property type="entry name" value="RING/U-box"/>
    <property type="match status" value="1"/>
</dbReference>
<evidence type="ECO:0000256" key="2">
    <source>
        <dbReference type="ARBA" id="ARBA00004496"/>
    </source>
</evidence>
<dbReference type="InterPro" id="IPR056437">
    <property type="entry name" value="Znf-C2H2_ZNF598/HEL2"/>
</dbReference>
<reference evidence="15 16" key="1">
    <citation type="journal article" date="2019" name="BMC Genomics">
        <title>Chromosome level assembly and comparative genome analysis confirm lager-brewing yeasts originated from a single hybridization.</title>
        <authorList>
            <person name="Salazar A.N."/>
            <person name="Gorter de Vries A.R."/>
            <person name="van den Broek M."/>
            <person name="Brouwers N."/>
            <person name="de la Torre Cortes P."/>
            <person name="Kuijpers N.G.A."/>
            <person name="Daran J.G."/>
            <person name="Abeel T."/>
        </authorList>
    </citation>
    <scope>NUCLEOTIDE SEQUENCE [LARGE SCALE GENOMIC DNA]</scope>
    <source>
        <strain evidence="15 16">CBS 1483</strain>
    </source>
</reference>
<evidence type="ECO:0000259" key="14">
    <source>
        <dbReference type="PROSITE" id="PS50089"/>
    </source>
</evidence>
<dbReference type="AlphaFoldDB" id="A0A6C1E3N4"/>
<dbReference type="InterPro" id="IPR044288">
    <property type="entry name" value="ZNF598/HEL2"/>
</dbReference>
<evidence type="ECO:0000256" key="7">
    <source>
        <dbReference type="ARBA" id="ARBA00022679"/>
    </source>
</evidence>
<feature type="region of interest" description="Disordered" evidence="13">
    <location>
        <begin position="1"/>
        <end position="57"/>
    </location>
</feature>
<feature type="region of interest" description="Disordered" evidence="13">
    <location>
        <begin position="477"/>
        <end position="498"/>
    </location>
</feature>
<dbReference type="InterPro" id="IPR013087">
    <property type="entry name" value="Znf_C2H2_type"/>
</dbReference>
<dbReference type="PROSITE" id="PS50089">
    <property type="entry name" value="ZF_RING_2"/>
    <property type="match status" value="1"/>
</dbReference>
<dbReference type="GO" id="GO:0061630">
    <property type="term" value="F:ubiquitin protein ligase activity"/>
    <property type="evidence" value="ECO:0007669"/>
    <property type="project" value="UniProtKB-EC"/>
</dbReference>
<evidence type="ECO:0000256" key="9">
    <source>
        <dbReference type="ARBA" id="ARBA00022771"/>
    </source>
</evidence>
<dbReference type="SMART" id="SM00355">
    <property type="entry name" value="ZnF_C2H2"/>
    <property type="match status" value="3"/>
</dbReference>
<dbReference type="GO" id="GO:0016567">
    <property type="term" value="P:protein ubiquitination"/>
    <property type="evidence" value="ECO:0007669"/>
    <property type="project" value="TreeGrafter"/>
</dbReference>
<gene>
    <name evidence="15" type="primary">HEL2_2</name>
    <name evidence="15" type="ORF">GRS66_006060</name>
</gene>
<dbReference type="InterPro" id="IPR041888">
    <property type="entry name" value="RING-HC_ZNF598/HEL2"/>
</dbReference>
<dbReference type="PANTHER" id="PTHR22938:SF0">
    <property type="entry name" value="E3 UBIQUITIN-PROTEIN LIGASE ZNF598"/>
    <property type="match status" value="1"/>
</dbReference>
<feature type="compositionally biased region" description="Polar residues" evidence="13">
    <location>
        <begin position="17"/>
        <end position="27"/>
    </location>
</feature>
<feature type="compositionally biased region" description="Basic and acidic residues" evidence="13">
    <location>
        <begin position="1"/>
        <end position="10"/>
    </location>
</feature>
<evidence type="ECO:0000256" key="12">
    <source>
        <dbReference type="PROSITE-ProRule" id="PRU00175"/>
    </source>
</evidence>
<feature type="compositionally biased region" description="Low complexity" evidence="13">
    <location>
        <begin position="344"/>
        <end position="355"/>
    </location>
</feature>
<evidence type="ECO:0000256" key="1">
    <source>
        <dbReference type="ARBA" id="ARBA00000900"/>
    </source>
</evidence>
<keyword evidence="6" id="KW-0597">Phosphoprotein</keyword>
<protein>
    <recommendedName>
        <fullName evidence="4">RING-type E3 ubiquitin transferase</fullName>
        <ecNumber evidence="4">2.3.2.27</ecNumber>
    </recommendedName>
</protein>
<sequence length="643" mass="72754">MSEPTKENVASKRNFRRTQGPQNNTKPSNDKKNPRRKQKRNNVPGAPSLDTSNTEDDSDEENELCVICARKLLYVSLTPCHHKTCHICAFRQRALYEKRSCLICRTENEEVTFTDQIDEEISDIQNFYEKNEKYGIKFASEEVATATMNLLKFFCPLSKDEEAVDFGSFKKYNEHLKSEHSRMICLICATHKHAFPAELEIFAQNQLRNHQSKGNSEGFKGHPMCAFCSGKRFYSDDELYVHMRNQHEKCHICDRINPTSPQYFKDYDQLFDHFRHSHYVCTVQSCLDNKFVVFKDELELQAHILQEHGNILKGKPKFFQSELSTFISAPSRVVRERDAYDLPSMSSLPGSASSSRTNVRAASSPEESRLRLAERAKYYLENSKEDFDKFTSYNENYAKGYLSAEKLLESYKLLFTKPNADVYLLAHNLAETFPRNSAKYNNLNAIYEQREQALERQTSLPSLSSDPSLSMSMARGHWGGTNDGGSGGAPSGVRNIKNLPTLKSPAASYDPFATTIKKQASKGVKSSKRSTSQPISYRATSNNAVAFSPTYLESKKNSSSAASLNNSKDKLKTLNLPQLPPPKPKVQIPGLNRPQAADPKQWGKKSSIENANVHDDLKELNISSNGGNKKKSKQKQLLFHIGI</sequence>
<dbReference type="InterPro" id="IPR001841">
    <property type="entry name" value="Znf_RING"/>
</dbReference>
<organism evidence="15 16">
    <name type="scientific">Saccharomyces pastorianus</name>
    <name type="common">Lager yeast</name>
    <name type="synonym">Saccharomyces cerevisiae x Saccharomyces eubayanus</name>
    <dbReference type="NCBI Taxonomy" id="27292"/>
    <lineage>
        <taxon>Eukaryota</taxon>
        <taxon>Fungi</taxon>
        <taxon>Dikarya</taxon>
        <taxon>Ascomycota</taxon>
        <taxon>Saccharomycotina</taxon>
        <taxon>Saccharomycetes</taxon>
        <taxon>Saccharomycetales</taxon>
        <taxon>Saccharomycetaceae</taxon>
        <taxon>Saccharomyces</taxon>
    </lineage>
</organism>
<keyword evidence="8" id="KW-0479">Metal-binding</keyword>
<feature type="region of interest" description="Disordered" evidence="13">
    <location>
        <begin position="344"/>
        <end position="366"/>
    </location>
</feature>
<evidence type="ECO:0000313" key="15">
    <source>
        <dbReference type="EMBL" id="QID83591.1"/>
    </source>
</evidence>
<dbReference type="InterPro" id="IPR057634">
    <property type="entry name" value="PAH_ZNF598/HEL2"/>
</dbReference>
<dbReference type="EC" id="2.3.2.27" evidence="4"/>
<evidence type="ECO:0000256" key="11">
    <source>
        <dbReference type="ARBA" id="ARBA00035113"/>
    </source>
</evidence>
<dbReference type="GO" id="GO:0008270">
    <property type="term" value="F:zinc ion binding"/>
    <property type="evidence" value="ECO:0007669"/>
    <property type="project" value="UniProtKB-KW"/>
</dbReference>
<dbReference type="GO" id="GO:0072344">
    <property type="term" value="P:rescue of stalled ribosome"/>
    <property type="evidence" value="ECO:0007669"/>
    <property type="project" value="InterPro"/>
</dbReference>
<comment type="similarity">
    <text evidence="11">Belongs to the ZNF598/HEL2 family.</text>
</comment>
<evidence type="ECO:0000256" key="10">
    <source>
        <dbReference type="ARBA" id="ARBA00022833"/>
    </source>
</evidence>
<keyword evidence="5" id="KW-0963">Cytoplasm</keyword>
<proteinExistence type="inferred from homology"/>
<dbReference type="Pfam" id="PF23230">
    <property type="entry name" value="zf-C2H2_13"/>
    <property type="match status" value="1"/>
</dbReference>
<dbReference type="Pfam" id="PF25447">
    <property type="entry name" value="RING_ZNF598"/>
    <property type="match status" value="1"/>
</dbReference>
<dbReference type="EMBL" id="CP048999">
    <property type="protein sequence ID" value="QID83591.1"/>
    <property type="molecule type" value="Genomic_DNA"/>
</dbReference>
<dbReference type="Pfam" id="PF23202">
    <property type="entry name" value="PAH_ZNF598"/>
    <property type="match status" value="1"/>
</dbReference>
<name>A0A6C1E3N4_SACPS</name>
<feature type="compositionally biased region" description="Gly residues" evidence="13">
    <location>
        <begin position="477"/>
        <end position="490"/>
    </location>
</feature>
<feature type="region of interest" description="Disordered" evidence="13">
    <location>
        <begin position="571"/>
        <end position="643"/>
    </location>
</feature>
<keyword evidence="7" id="KW-0808">Transferase</keyword>
<dbReference type="GO" id="GO:0005737">
    <property type="term" value="C:cytoplasm"/>
    <property type="evidence" value="ECO:0007669"/>
    <property type="project" value="UniProtKB-SubCell"/>
</dbReference>
<keyword evidence="16" id="KW-1185">Reference proteome</keyword>